<dbReference type="InterPro" id="IPR051531">
    <property type="entry name" value="N-acetyltransferase"/>
</dbReference>
<dbReference type="InterPro" id="IPR000182">
    <property type="entry name" value="GNAT_dom"/>
</dbReference>
<sequence length="179" mass="19859">MRRTRLATERLVLREWTRSDDDRAFLFDMYRRPEVRQYLGNGQVMTDPVEVDATLDRWTSLADGILGVRAVETREGRRLGSVLLKRIPWSAGAGKGRPEDIEIGWHFHPDAWGSGYATEAAAAVLALAHESGIRRIVAVTNPANSASGALAQRIGLRPVGETADYYDTTCALYVEETEA</sequence>
<dbReference type="Proteomes" id="UP000075025">
    <property type="component" value="Unassembled WGS sequence"/>
</dbReference>
<evidence type="ECO:0000259" key="1">
    <source>
        <dbReference type="PROSITE" id="PS51186"/>
    </source>
</evidence>
<dbReference type="AlphaFoldDB" id="A0A147EXX2"/>
<organism evidence="2 3">
    <name type="scientific">Microbacterium testaceum</name>
    <name type="common">Aureobacterium testaceum</name>
    <name type="synonym">Brevibacterium testaceum</name>
    <dbReference type="NCBI Taxonomy" id="2033"/>
    <lineage>
        <taxon>Bacteria</taxon>
        <taxon>Bacillati</taxon>
        <taxon>Actinomycetota</taxon>
        <taxon>Actinomycetes</taxon>
        <taxon>Micrococcales</taxon>
        <taxon>Microbacteriaceae</taxon>
        <taxon>Microbacterium</taxon>
    </lineage>
</organism>
<dbReference type="GO" id="GO:0016747">
    <property type="term" value="F:acyltransferase activity, transferring groups other than amino-acyl groups"/>
    <property type="evidence" value="ECO:0007669"/>
    <property type="project" value="InterPro"/>
</dbReference>
<comment type="caution">
    <text evidence="2">The sequence shown here is derived from an EMBL/GenBank/DDBJ whole genome shotgun (WGS) entry which is preliminary data.</text>
</comment>
<protein>
    <recommendedName>
        <fullName evidence="1">N-acetyltransferase domain-containing protein</fullName>
    </recommendedName>
</protein>
<dbReference type="PROSITE" id="PS51186">
    <property type="entry name" value="GNAT"/>
    <property type="match status" value="1"/>
</dbReference>
<dbReference type="Gene3D" id="3.40.630.30">
    <property type="match status" value="1"/>
</dbReference>
<accession>A0A147EXX2</accession>
<feature type="domain" description="N-acetyltransferase" evidence="1">
    <location>
        <begin position="11"/>
        <end position="179"/>
    </location>
</feature>
<dbReference type="PATRIC" id="fig|2033.6.peg.2646"/>
<evidence type="ECO:0000313" key="2">
    <source>
        <dbReference type="EMBL" id="KTR94685.1"/>
    </source>
</evidence>
<dbReference type="Pfam" id="PF13302">
    <property type="entry name" value="Acetyltransf_3"/>
    <property type="match status" value="1"/>
</dbReference>
<dbReference type="EMBL" id="LDRT01000049">
    <property type="protein sequence ID" value="KTR94685.1"/>
    <property type="molecule type" value="Genomic_DNA"/>
</dbReference>
<dbReference type="PANTHER" id="PTHR43792:SF1">
    <property type="entry name" value="N-ACETYLTRANSFERASE DOMAIN-CONTAINING PROTEIN"/>
    <property type="match status" value="1"/>
</dbReference>
<dbReference type="PANTHER" id="PTHR43792">
    <property type="entry name" value="GNAT FAMILY, PUTATIVE (AFU_ORTHOLOGUE AFUA_3G00765)-RELATED-RELATED"/>
    <property type="match status" value="1"/>
</dbReference>
<reference evidence="2 3" key="1">
    <citation type="journal article" date="2016" name="Front. Microbiol.">
        <title>Genomic Resource of Rice Seed Associated Bacteria.</title>
        <authorList>
            <person name="Midha S."/>
            <person name="Bansal K."/>
            <person name="Sharma S."/>
            <person name="Kumar N."/>
            <person name="Patil P.P."/>
            <person name="Chaudhry V."/>
            <person name="Patil P.B."/>
        </authorList>
    </citation>
    <scope>NUCLEOTIDE SEQUENCE [LARGE SCALE GENOMIC DNA]</scope>
    <source>
        <strain evidence="2 3">NS220</strain>
    </source>
</reference>
<dbReference type="InterPro" id="IPR016181">
    <property type="entry name" value="Acyl_CoA_acyltransferase"/>
</dbReference>
<proteinExistence type="predicted"/>
<name>A0A147EXX2_MICTE</name>
<evidence type="ECO:0000313" key="3">
    <source>
        <dbReference type="Proteomes" id="UP000075025"/>
    </source>
</evidence>
<dbReference type="SUPFAM" id="SSF55729">
    <property type="entry name" value="Acyl-CoA N-acyltransferases (Nat)"/>
    <property type="match status" value="1"/>
</dbReference>
<gene>
    <name evidence="2" type="ORF">NS220_08190</name>
</gene>